<feature type="domain" description="Tyrosine-protein phosphatase" evidence="13">
    <location>
        <begin position="66"/>
        <end position="213"/>
    </location>
</feature>
<keyword evidence="7" id="KW-0594">Phospholipid biosynthesis</keyword>
<dbReference type="SMART" id="SM00195">
    <property type="entry name" value="DSPc"/>
    <property type="match status" value="1"/>
</dbReference>
<dbReference type="GO" id="GO:0008654">
    <property type="term" value="P:phospholipid biosynthetic process"/>
    <property type="evidence" value="ECO:0007669"/>
    <property type="project" value="UniProtKB-KW"/>
</dbReference>
<evidence type="ECO:0000256" key="2">
    <source>
        <dbReference type="ARBA" id="ARBA00008601"/>
    </source>
</evidence>
<dbReference type="OrthoDB" id="273181at2759"/>
<feature type="domain" description="Tyrosine specific protein phosphatases" evidence="14">
    <location>
        <begin position="134"/>
        <end position="202"/>
    </location>
</feature>
<dbReference type="Gramene" id="OE9A096166T1">
    <property type="protein sequence ID" value="OE9A096166C1"/>
    <property type="gene ID" value="OE9A096166"/>
</dbReference>
<evidence type="ECO:0000256" key="4">
    <source>
        <dbReference type="ARBA" id="ARBA00022801"/>
    </source>
</evidence>
<evidence type="ECO:0000256" key="12">
    <source>
        <dbReference type="ARBA" id="ARBA00053902"/>
    </source>
</evidence>
<proteinExistence type="inferred from homology"/>
<dbReference type="InterPro" id="IPR044596">
    <property type="entry name" value="PTPMT1-like"/>
</dbReference>
<dbReference type="GO" id="GO:0004721">
    <property type="term" value="F:phosphoprotein phosphatase activity"/>
    <property type="evidence" value="ECO:0007669"/>
    <property type="project" value="UniProtKB-KW"/>
</dbReference>
<reference evidence="15 16" key="1">
    <citation type="submission" date="2019-12" db="EMBL/GenBank/DDBJ databases">
        <authorList>
            <person name="Alioto T."/>
            <person name="Alioto T."/>
            <person name="Gomez Garrido J."/>
        </authorList>
    </citation>
    <scope>NUCLEOTIDE SEQUENCE [LARGE SCALE GENOMIC DNA]</scope>
</reference>
<evidence type="ECO:0000256" key="7">
    <source>
        <dbReference type="ARBA" id="ARBA00023209"/>
    </source>
</evidence>
<dbReference type="Proteomes" id="UP000594638">
    <property type="component" value="Unassembled WGS sequence"/>
</dbReference>
<evidence type="ECO:0000313" key="15">
    <source>
        <dbReference type="EMBL" id="CAA3020616.1"/>
    </source>
</evidence>
<dbReference type="AlphaFoldDB" id="A0A8S0URT7"/>
<dbReference type="FunFam" id="3.90.190.10:FF:000051">
    <property type="entry name" value="Dual specificity phosphatase domain protein"/>
    <property type="match status" value="1"/>
</dbReference>
<dbReference type="SUPFAM" id="SSF52799">
    <property type="entry name" value="(Phosphotyrosine protein) phosphatases II"/>
    <property type="match status" value="1"/>
</dbReference>
<keyword evidence="16" id="KW-1185">Reference proteome</keyword>
<evidence type="ECO:0000256" key="9">
    <source>
        <dbReference type="ARBA" id="ARBA00024192"/>
    </source>
</evidence>
<evidence type="ECO:0000259" key="14">
    <source>
        <dbReference type="PROSITE" id="PS50056"/>
    </source>
</evidence>
<comment type="caution">
    <text evidence="15">The sequence shown here is derived from an EMBL/GenBank/DDBJ whole genome shotgun (WGS) entry which is preliminary data.</text>
</comment>
<accession>A0A8S0URT7</accession>
<evidence type="ECO:0000313" key="16">
    <source>
        <dbReference type="Proteomes" id="UP000594638"/>
    </source>
</evidence>
<evidence type="ECO:0000256" key="8">
    <source>
        <dbReference type="ARBA" id="ARBA00023264"/>
    </source>
</evidence>
<keyword evidence="4" id="KW-0378">Hydrolase</keyword>
<evidence type="ECO:0000256" key="5">
    <source>
        <dbReference type="ARBA" id="ARBA00022912"/>
    </source>
</evidence>
<dbReference type="EMBL" id="CACTIH010009041">
    <property type="protein sequence ID" value="CAA3020616.1"/>
    <property type="molecule type" value="Genomic_DNA"/>
</dbReference>
<keyword evidence="6" id="KW-0443">Lipid metabolism</keyword>
<dbReference type="PROSITE" id="PS00383">
    <property type="entry name" value="TYR_PHOSPHATASE_1"/>
    <property type="match status" value="1"/>
</dbReference>
<dbReference type="InterPro" id="IPR016130">
    <property type="entry name" value="Tyr_Pase_AS"/>
</dbReference>
<dbReference type="PANTHER" id="PTHR46274">
    <property type="entry name" value="PHOSPHATIDYLINOSITOL PHOSPHATASE"/>
    <property type="match status" value="1"/>
</dbReference>
<dbReference type="GO" id="GO:0008962">
    <property type="term" value="F:phosphatidylglycerophosphatase activity"/>
    <property type="evidence" value="ECO:0007669"/>
    <property type="project" value="UniProtKB-EC"/>
</dbReference>
<dbReference type="PANTHER" id="PTHR46274:SF7">
    <property type="entry name" value="DUAL SPECIFICITY PROTEIN PHOSPHATASE DSP8"/>
    <property type="match status" value="1"/>
</dbReference>
<evidence type="ECO:0000256" key="10">
    <source>
        <dbReference type="ARBA" id="ARBA00024224"/>
    </source>
</evidence>
<keyword evidence="3" id="KW-0444">Lipid biosynthesis</keyword>
<name>A0A8S0URT7_OLEEU</name>
<comment type="pathway">
    <text evidence="1">Lipid metabolism.</text>
</comment>
<protein>
    <recommendedName>
        <fullName evidence="10">phosphatidylglycerophosphatase</fullName>
        <ecNumber evidence="10">3.1.3.27</ecNumber>
    </recommendedName>
</protein>
<evidence type="ECO:0000256" key="6">
    <source>
        <dbReference type="ARBA" id="ARBA00023098"/>
    </source>
</evidence>
<evidence type="ECO:0000256" key="11">
    <source>
        <dbReference type="ARBA" id="ARBA00050944"/>
    </source>
</evidence>
<evidence type="ECO:0000256" key="1">
    <source>
        <dbReference type="ARBA" id="ARBA00005189"/>
    </source>
</evidence>
<evidence type="ECO:0000256" key="3">
    <source>
        <dbReference type="ARBA" id="ARBA00022516"/>
    </source>
</evidence>
<dbReference type="InterPro" id="IPR000340">
    <property type="entry name" value="Dual-sp_phosphatase_cat-dom"/>
</dbReference>
<organism evidence="15 16">
    <name type="scientific">Olea europaea subsp. europaea</name>
    <dbReference type="NCBI Taxonomy" id="158383"/>
    <lineage>
        <taxon>Eukaryota</taxon>
        <taxon>Viridiplantae</taxon>
        <taxon>Streptophyta</taxon>
        <taxon>Embryophyta</taxon>
        <taxon>Tracheophyta</taxon>
        <taxon>Spermatophyta</taxon>
        <taxon>Magnoliopsida</taxon>
        <taxon>eudicotyledons</taxon>
        <taxon>Gunneridae</taxon>
        <taxon>Pentapetalae</taxon>
        <taxon>asterids</taxon>
        <taxon>lamiids</taxon>
        <taxon>Lamiales</taxon>
        <taxon>Oleaceae</taxon>
        <taxon>Oleeae</taxon>
        <taxon>Olea</taxon>
    </lineage>
</organism>
<gene>
    <name evidence="15" type="ORF">OLEA9_A096166</name>
</gene>
<dbReference type="Gramene" id="OE9A096166T2">
    <property type="protein sequence ID" value="OE9A096166C2"/>
    <property type="gene ID" value="OE9A096166"/>
</dbReference>
<dbReference type="Pfam" id="PF00782">
    <property type="entry name" value="DSPc"/>
    <property type="match status" value="1"/>
</dbReference>
<dbReference type="InterPro" id="IPR020422">
    <property type="entry name" value="TYR_PHOSPHATASE_DUAL_dom"/>
</dbReference>
<dbReference type="CDD" id="cd14524">
    <property type="entry name" value="PTPMT1"/>
    <property type="match status" value="1"/>
</dbReference>
<evidence type="ECO:0000259" key="13">
    <source>
        <dbReference type="PROSITE" id="PS50054"/>
    </source>
</evidence>
<comment type="function">
    <text evidence="12">Exhibits phosphatidylglycerophosphate phosphatase activity. Involved in root growth and columella cells organization. May possess protein phosphatase activity.</text>
</comment>
<dbReference type="Gramene" id="OE9A096166T3">
    <property type="protein sequence ID" value="OE9A096166C3"/>
    <property type="gene ID" value="OE9A096166"/>
</dbReference>
<dbReference type="PROSITE" id="PS50054">
    <property type="entry name" value="TYR_PHOSPHATASE_DUAL"/>
    <property type="match status" value="1"/>
</dbReference>
<comment type="pathway">
    <text evidence="9">Phospholipid metabolism; phosphatidylglycerol biosynthesis; phosphatidylglycerol from CDP-diacylglycerol: step 2/2.</text>
</comment>
<dbReference type="EC" id="3.1.3.27" evidence="10"/>
<sequence length="316" mass="35197">MYIIEQLQEEGSENGAEEQGSGDISEDAAVSWEAKRVLVGAGARALFYPTLLYNVVRNKIQSEFHWWDRVDEFVLLGAVPFPTDVPRLKAVGVSGVVTLNEPYETLVPTSLYHDNSIEHLVIPTRDYLFAPSYGDIDQAVEFIHDNALCGKTTYVHCKAGRGRSTTVVLCYLVKHKLMTPDAAYNYVRTIRPRVLLAPSQWQAVQNYYHGLKKPKKDIGTECSLNRSLGSSKTLDLEDFDADDDSLVLVTESDLDGYEENHADIPGKNMLAEGAIARLSCLWLRCQSGQKVLKKNLGSPARNSEMRSVGVDIIRVC</sequence>
<comment type="similarity">
    <text evidence="2">Belongs to the protein-tyrosine phosphatase family. Non-receptor class dual specificity subfamily.</text>
</comment>
<dbReference type="PROSITE" id="PS50056">
    <property type="entry name" value="TYR_PHOSPHATASE_2"/>
    <property type="match status" value="1"/>
</dbReference>
<dbReference type="Gene3D" id="3.90.190.10">
    <property type="entry name" value="Protein tyrosine phosphatase superfamily"/>
    <property type="match status" value="1"/>
</dbReference>
<dbReference type="InterPro" id="IPR000387">
    <property type="entry name" value="Tyr_Pase_dom"/>
</dbReference>
<dbReference type="InterPro" id="IPR029021">
    <property type="entry name" value="Prot-tyrosine_phosphatase-like"/>
</dbReference>
<dbReference type="GO" id="GO:0048364">
    <property type="term" value="P:root development"/>
    <property type="evidence" value="ECO:0007669"/>
    <property type="project" value="UniProtKB-ARBA"/>
</dbReference>
<keyword evidence="8" id="KW-1208">Phospholipid metabolism</keyword>
<keyword evidence="5" id="KW-0904">Protein phosphatase</keyword>
<comment type="catalytic activity">
    <reaction evidence="11">
        <text>a 1,2-diacyl-sn-glycero-3-phospho-(1'-sn-glycero-3'-phosphate) + H2O = a 1,2-diacyl-sn-glycero-3-phospho-(1'-sn-glycerol) + phosphate</text>
        <dbReference type="Rhea" id="RHEA:33751"/>
        <dbReference type="ChEBI" id="CHEBI:15377"/>
        <dbReference type="ChEBI" id="CHEBI:43474"/>
        <dbReference type="ChEBI" id="CHEBI:60110"/>
        <dbReference type="ChEBI" id="CHEBI:64716"/>
        <dbReference type="EC" id="3.1.3.27"/>
    </reaction>
    <physiologicalReaction direction="left-to-right" evidence="11">
        <dbReference type="Rhea" id="RHEA:33752"/>
    </physiologicalReaction>
</comment>